<name>A0ABP9NAS5_9PSEU</name>
<gene>
    <name evidence="2" type="ORF">GCM10023320_01360</name>
</gene>
<comment type="caution">
    <text evidence="2">The sequence shown here is derived from an EMBL/GenBank/DDBJ whole genome shotgun (WGS) entry which is preliminary data.</text>
</comment>
<keyword evidence="3" id="KW-1185">Reference proteome</keyword>
<evidence type="ECO:0000256" key="1">
    <source>
        <dbReference type="SAM" id="MobiDB-lite"/>
    </source>
</evidence>
<dbReference type="RefSeq" id="WP_345602488.1">
    <property type="nucleotide sequence ID" value="NZ_BAABJO010000001.1"/>
</dbReference>
<feature type="compositionally biased region" description="Low complexity" evidence="1">
    <location>
        <begin position="69"/>
        <end position="82"/>
    </location>
</feature>
<dbReference type="Proteomes" id="UP001500804">
    <property type="component" value="Unassembled WGS sequence"/>
</dbReference>
<feature type="region of interest" description="Disordered" evidence="1">
    <location>
        <begin position="69"/>
        <end position="103"/>
    </location>
</feature>
<evidence type="ECO:0000313" key="3">
    <source>
        <dbReference type="Proteomes" id="UP001500804"/>
    </source>
</evidence>
<organism evidence="2 3">
    <name type="scientific">Pseudonocardia adelaidensis</name>
    <dbReference type="NCBI Taxonomy" id="648754"/>
    <lineage>
        <taxon>Bacteria</taxon>
        <taxon>Bacillati</taxon>
        <taxon>Actinomycetota</taxon>
        <taxon>Actinomycetes</taxon>
        <taxon>Pseudonocardiales</taxon>
        <taxon>Pseudonocardiaceae</taxon>
        <taxon>Pseudonocardia</taxon>
    </lineage>
</organism>
<sequence length="173" mass="18936">MTQPFRGAVNLDIRDSVPDQYHHAIDFAESVAVNLRNRRDTGEPVTADYPGTAPRAFTGGTLHRVVVESAASPTSTSNASRPPCSPANRTNDRRQSPTRDLRGGLPVMMHYEFRVEGRLTDEARTALADMRITEVPTETVIDGEVFDESHLHGIIVQLQALGITLVSAHPVPE</sequence>
<dbReference type="EMBL" id="BAABJO010000001">
    <property type="protein sequence ID" value="GAA5110067.1"/>
    <property type="molecule type" value="Genomic_DNA"/>
</dbReference>
<feature type="compositionally biased region" description="Basic and acidic residues" evidence="1">
    <location>
        <begin position="90"/>
        <end position="102"/>
    </location>
</feature>
<accession>A0ABP9NAS5</accession>
<proteinExistence type="predicted"/>
<evidence type="ECO:0000313" key="2">
    <source>
        <dbReference type="EMBL" id="GAA5110067.1"/>
    </source>
</evidence>
<protein>
    <submittedName>
        <fullName evidence="2">Uncharacterized protein</fullName>
    </submittedName>
</protein>
<reference evidence="3" key="1">
    <citation type="journal article" date="2019" name="Int. J. Syst. Evol. Microbiol.">
        <title>The Global Catalogue of Microorganisms (GCM) 10K type strain sequencing project: providing services to taxonomists for standard genome sequencing and annotation.</title>
        <authorList>
            <consortium name="The Broad Institute Genomics Platform"/>
            <consortium name="The Broad Institute Genome Sequencing Center for Infectious Disease"/>
            <person name="Wu L."/>
            <person name="Ma J."/>
        </authorList>
    </citation>
    <scope>NUCLEOTIDE SEQUENCE [LARGE SCALE GENOMIC DNA]</scope>
    <source>
        <strain evidence="3">JCM 18302</strain>
    </source>
</reference>